<dbReference type="KEGG" id="umr:103676351"/>
<evidence type="ECO:0000313" key="2">
    <source>
        <dbReference type="Proteomes" id="UP000261680"/>
    </source>
</evidence>
<feature type="compositionally biased region" description="Basic and acidic residues" evidence="1">
    <location>
        <begin position="135"/>
        <end position="144"/>
    </location>
</feature>
<dbReference type="AlphaFoldDB" id="A0A8M1FC86"/>
<gene>
    <name evidence="3" type="primary">ATP5ME</name>
</gene>
<organism evidence="2 3">
    <name type="scientific">Ursus maritimus</name>
    <name type="common">Polar bear</name>
    <name type="synonym">Thalarctos maritimus</name>
    <dbReference type="NCBI Taxonomy" id="29073"/>
    <lineage>
        <taxon>Eukaryota</taxon>
        <taxon>Metazoa</taxon>
        <taxon>Chordata</taxon>
        <taxon>Craniata</taxon>
        <taxon>Vertebrata</taxon>
        <taxon>Euteleostomi</taxon>
        <taxon>Mammalia</taxon>
        <taxon>Eutheria</taxon>
        <taxon>Laurasiatheria</taxon>
        <taxon>Carnivora</taxon>
        <taxon>Caniformia</taxon>
        <taxon>Ursidae</taxon>
        <taxon>Ursus</taxon>
    </lineage>
</organism>
<accession>A0A8M1FC86</accession>
<protein>
    <submittedName>
        <fullName evidence="3">ATP synthase subunit e, mitochondrial isoform X1</fullName>
    </submittedName>
</protein>
<dbReference type="Proteomes" id="UP000261680">
    <property type="component" value="Unplaced"/>
</dbReference>
<proteinExistence type="predicted"/>
<dbReference type="CTD" id="521"/>
<dbReference type="RefSeq" id="XP_040481023.1">
    <property type="nucleotide sequence ID" value="XM_040625089.1"/>
</dbReference>
<dbReference type="OrthoDB" id="9982108at2759"/>
<sequence>MRSWSPTARLVWSPPREGARCSTSVHQGTQSCSCSPPTAHAFALVRFYDSVAFWALAASCSGCASGAKVTDKMVPPVQVSPLIKVNLALRPSPGARLRVRDPRVPETCALAARPLLRPVPRHGVRSQALQLPETPGRRGEEDSR</sequence>
<dbReference type="GeneID" id="103676351"/>
<keyword evidence="2" id="KW-1185">Reference proteome</keyword>
<feature type="region of interest" description="Disordered" evidence="1">
    <location>
        <begin position="122"/>
        <end position="144"/>
    </location>
</feature>
<dbReference type="PROSITE" id="PS51257">
    <property type="entry name" value="PROKAR_LIPOPROTEIN"/>
    <property type="match status" value="1"/>
</dbReference>
<evidence type="ECO:0000256" key="1">
    <source>
        <dbReference type="SAM" id="MobiDB-lite"/>
    </source>
</evidence>
<evidence type="ECO:0000313" key="3">
    <source>
        <dbReference type="RefSeq" id="XP_040481023.1"/>
    </source>
</evidence>
<name>A0A8M1FC86_URSMA</name>
<reference evidence="3" key="1">
    <citation type="submission" date="2025-08" db="UniProtKB">
        <authorList>
            <consortium name="RefSeq"/>
        </authorList>
    </citation>
    <scope>IDENTIFICATION</scope>
    <source>
        <tissue evidence="3">Whole blood</tissue>
    </source>
</reference>